<dbReference type="Proteomes" id="UP000051162">
    <property type="component" value="Unassembled WGS sequence"/>
</dbReference>
<dbReference type="Pfam" id="PF00679">
    <property type="entry name" value="EFG_C"/>
    <property type="match status" value="1"/>
</dbReference>
<dbReference type="SUPFAM" id="SSF52540">
    <property type="entry name" value="P-loop containing nucleoside triphosphate hydrolases"/>
    <property type="match status" value="1"/>
</dbReference>
<dbReference type="Gene3D" id="3.30.70.870">
    <property type="entry name" value="Elongation Factor G (Translational Gtpase), domain 3"/>
    <property type="match status" value="1"/>
</dbReference>
<dbReference type="InterPro" id="IPR005225">
    <property type="entry name" value="Small_GTP-bd"/>
</dbReference>
<evidence type="ECO:0000313" key="9">
    <source>
        <dbReference type="EMBL" id="KRK76500.1"/>
    </source>
</evidence>
<dbReference type="NCBIfam" id="TIGR00231">
    <property type="entry name" value="small_GTP"/>
    <property type="match status" value="1"/>
</dbReference>
<gene>
    <name evidence="7" type="primary">lepA</name>
    <name evidence="9" type="ORF">FD30_GL001345</name>
</gene>
<dbReference type="Gene3D" id="3.40.50.300">
    <property type="entry name" value="P-loop containing nucleotide triphosphate hydrolases"/>
    <property type="match status" value="1"/>
</dbReference>
<dbReference type="InterPro" id="IPR000640">
    <property type="entry name" value="EFG_V-like"/>
</dbReference>
<dbReference type="Pfam" id="PF06421">
    <property type="entry name" value="LepA_C"/>
    <property type="match status" value="1"/>
</dbReference>
<comment type="similarity">
    <text evidence="1 7">Belongs to the TRAFAC class translation factor GTPase superfamily. Classic translation factor GTPase family. LepA subfamily.</text>
</comment>
<reference evidence="9 10" key="1">
    <citation type="journal article" date="2015" name="Genome Announc.">
        <title>Expanding the biotechnology potential of lactobacilli through comparative genomics of 213 strains and associated genera.</title>
        <authorList>
            <person name="Sun Z."/>
            <person name="Harris H.M."/>
            <person name="McCann A."/>
            <person name="Guo C."/>
            <person name="Argimon S."/>
            <person name="Zhang W."/>
            <person name="Yang X."/>
            <person name="Jeffery I.B."/>
            <person name="Cooney J.C."/>
            <person name="Kagawa T.F."/>
            <person name="Liu W."/>
            <person name="Song Y."/>
            <person name="Salvetti E."/>
            <person name="Wrobel A."/>
            <person name="Rasinkangas P."/>
            <person name="Parkhill J."/>
            <person name="Rea M.C."/>
            <person name="O'Sullivan O."/>
            <person name="Ritari J."/>
            <person name="Douillard F.P."/>
            <person name="Paul Ross R."/>
            <person name="Yang R."/>
            <person name="Briner A.E."/>
            <person name="Felis G.E."/>
            <person name="de Vos W.M."/>
            <person name="Barrangou R."/>
            <person name="Klaenhammer T.R."/>
            <person name="Caufield P.W."/>
            <person name="Cui Y."/>
            <person name="Zhang H."/>
            <person name="O'Toole P.W."/>
        </authorList>
    </citation>
    <scope>NUCLEOTIDE SEQUENCE [LARGE SCALE GENOMIC DNA]</scope>
    <source>
        <strain evidence="9 10">DSM 19117</strain>
    </source>
</reference>
<evidence type="ECO:0000313" key="10">
    <source>
        <dbReference type="Proteomes" id="UP000051162"/>
    </source>
</evidence>
<dbReference type="PATRIC" id="fig|1423773.3.peg.1379"/>
<dbReference type="GeneID" id="84782388"/>
<comment type="subcellular location">
    <subcellularLocation>
        <location evidence="7">Cell membrane</location>
        <topology evidence="7">Peripheral membrane protein</topology>
        <orientation evidence="7">Cytoplasmic side</orientation>
    </subcellularLocation>
</comment>
<evidence type="ECO:0000256" key="3">
    <source>
        <dbReference type="ARBA" id="ARBA00022801"/>
    </source>
</evidence>
<evidence type="ECO:0000256" key="6">
    <source>
        <dbReference type="ARBA" id="ARBA00023136"/>
    </source>
</evidence>
<evidence type="ECO:0000256" key="2">
    <source>
        <dbReference type="ARBA" id="ARBA00022741"/>
    </source>
</evidence>
<name>A0A0R1K7E8_9LACO</name>
<dbReference type="InterPro" id="IPR013842">
    <property type="entry name" value="LepA_CTD"/>
</dbReference>
<keyword evidence="7" id="KW-1003">Cell membrane</keyword>
<dbReference type="CDD" id="cd03699">
    <property type="entry name" value="EF4_II"/>
    <property type="match status" value="1"/>
</dbReference>
<dbReference type="InterPro" id="IPR038363">
    <property type="entry name" value="LepA_C_sf"/>
</dbReference>
<accession>A0A0R1K7E8</accession>
<keyword evidence="6 7" id="KW-0472">Membrane</keyword>
<dbReference type="PANTHER" id="PTHR43512">
    <property type="entry name" value="TRANSLATION FACTOR GUF1-RELATED"/>
    <property type="match status" value="1"/>
</dbReference>
<dbReference type="AlphaFoldDB" id="A0A0R1K7E8"/>
<keyword evidence="5 7" id="KW-0342">GTP-binding</keyword>
<evidence type="ECO:0000256" key="4">
    <source>
        <dbReference type="ARBA" id="ARBA00022917"/>
    </source>
</evidence>
<feature type="binding site" evidence="7">
    <location>
        <begin position="16"/>
        <end position="21"/>
    </location>
    <ligand>
        <name>GTP</name>
        <dbReference type="ChEBI" id="CHEBI:37565"/>
    </ligand>
</feature>
<dbReference type="GO" id="GO:0043022">
    <property type="term" value="F:ribosome binding"/>
    <property type="evidence" value="ECO:0007669"/>
    <property type="project" value="UniProtKB-UniRule"/>
</dbReference>
<dbReference type="GO" id="GO:0003924">
    <property type="term" value="F:GTPase activity"/>
    <property type="evidence" value="ECO:0007669"/>
    <property type="project" value="UniProtKB-UniRule"/>
</dbReference>
<evidence type="ECO:0000259" key="8">
    <source>
        <dbReference type="PROSITE" id="PS51722"/>
    </source>
</evidence>
<dbReference type="FunFam" id="2.40.30.10:FF:000015">
    <property type="entry name" value="Translation factor GUF1, mitochondrial"/>
    <property type="match status" value="1"/>
</dbReference>
<dbReference type="GO" id="GO:0045727">
    <property type="term" value="P:positive regulation of translation"/>
    <property type="evidence" value="ECO:0007669"/>
    <property type="project" value="UniProtKB-UniRule"/>
</dbReference>
<evidence type="ECO:0000256" key="5">
    <source>
        <dbReference type="ARBA" id="ARBA00023134"/>
    </source>
</evidence>
<dbReference type="GO" id="GO:0005886">
    <property type="term" value="C:plasma membrane"/>
    <property type="evidence" value="ECO:0007669"/>
    <property type="project" value="UniProtKB-SubCell"/>
</dbReference>
<comment type="caution">
    <text evidence="9">The sequence shown here is derived from an EMBL/GenBank/DDBJ whole genome shotgun (WGS) entry which is preliminary data.</text>
</comment>
<keyword evidence="3 7" id="KW-0378">Hydrolase</keyword>
<dbReference type="InterPro" id="IPR027417">
    <property type="entry name" value="P-loop_NTPase"/>
</dbReference>
<dbReference type="Gene3D" id="3.30.70.2570">
    <property type="entry name" value="Elongation factor 4, C-terminal domain"/>
    <property type="match status" value="1"/>
</dbReference>
<dbReference type="Gene3D" id="3.30.70.240">
    <property type="match status" value="1"/>
</dbReference>
<dbReference type="RefSeq" id="WP_056943926.1">
    <property type="nucleotide sequence ID" value="NZ_AZDT01000018.1"/>
</dbReference>
<dbReference type="PANTHER" id="PTHR43512:SF4">
    <property type="entry name" value="TRANSLATION FACTOR GUF1 HOMOLOG, CHLOROPLASTIC"/>
    <property type="match status" value="1"/>
</dbReference>
<dbReference type="Pfam" id="PF00009">
    <property type="entry name" value="GTP_EFTU"/>
    <property type="match status" value="1"/>
</dbReference>
<dbReference type="HAMAP" id="MF_00071">
    <property type="entry name" value="LepA"/>
    <property type="match status" value="1"/>
</dbReference>
<evidence type="ECO:0000256" key="7">
    <source>
        <dbReference type="HAMAP-Rule" id="MF_00071"/>
    </source>
</evidence>
<dbReference type="SUPFAM" id="SSF54980">
    <property type="entry name" value="EF-G C-terminal domain-like"/>
    <property type="match status" value="2"/>
</dbReference>
<dbReference type="SUPFAM" id="SSF50447">
    <property type="entry name" value="Translation proteins"/>
    <property type="match status" value="1"/>
</dbReference>
<keyword evidence="4 7" id="KW-0648">Protein biosynthesis</keyword>
<feature type="binding site" evidence="7">
    <location>
        <begin position="133"/>
        <end position="136"/>
    </location>
    <ligand>
        <name>GTP</name>
        <dbReference type="ChEBI" id="CHEBI:37565"/>
    </ligand>
</feature>
<dbReference type="Pfam" id="PF03144">
    <property type="entry name" value="GTP_EFTU_D2"/>
    <property type="match status" value="1"/>
</dbReference>
<protein>
    <recommendedName>
        <fullName evidence="7">Elongation factor 4</fullName>
        <shortName evidence="7">EF-4</shortName>
        <ecNumber evidence="7">3.6.5.n1</ecNumber>
    </recommendedName>
    <alternativeName>
        <fullName evidence="7">Ribosomal back-translocase LepA</fullName>
    </alternativeName>
</protein>
<sequence>MKQANIRNFAIIAHIDHGKSTLADQIMALTQTVSEREQHAQLLDDMAVEQAHGVTVKARTVRNFYHAEDGQEYEYNLIDTPGHVDFSYEVAKSLAATEGALLLVDATQGVQAQTIANYRIAKERHLPLIPVLNKVDMAAADIDAALAQLHDLDAAFTPEATLLISAKTGQGVPAVLEAIKDRLPAPSGATQAPLKALVFDSLYDPYQGVIAYVRLMDGQLKDQENLRLMQAGQSFKAKAIGTFTPNMHPQSRLTTGDVGYVVTGIKDPKQVRVGETLTAQAQPTPTPLAGYQPARPMVFAGLYPQSNDYPALKEAIQKLGLNDPSFSYTEERSEALGVGFRCGFLGAFHLQIIRERLHDEYGVDVLTTAPNVTYHVQLKNGQRMVVNNPVQFPAFSLIESVAEPFVQAAITMPSESLNAVLKLTEQHKGTLTDLGNQGDLVVATVKMPLSEVAYHFFSELKSVSHGFASLSTTFLDDEISDLVKIEVDMNYAPVDALAFVVHREDAPMMTQKLVGQLKVTVPRQLYPTPVQARVEGKVLARVDVPPLRKNAAVNGEAHSVSKKAALLRRQSANKRRATQNAVKLPQSVFNAILEL</sequence>
<dbReference type="InterPro" id="IPR000795">
    <property type="entry name" value="T_Tr_GTP-bd_dom"/>
</dbReference>
<keyword evidence="10" id="KW-1185">Reference proteome</keyword>
<dbReference type="EMBL" id="AZDT01000018">
    <property type="protein sequence ID" value="KRK76500.1"/>
    <property type="molecule type" value="Genomic_DNA"/>
</dbReference>
<comment type="catalytic activity">
    <reaction evidence="7">
        <text>GTP + H2O = GDP + phosphate + H(+)</text>
        <dbReference type="Rhea" id="RHEA:19669"/>
        <dbReference type="ChEBI" id="CHEBI:15377"/>
        <dbReference type="ChEBI" id="CHEBI:15378"/>
        <dbReference type="ChEBI" id="CHEBI:37565"/>
        <dbReference type="ChEBI" id="CHEBI:43474"/>
        <dbReference type="ChEBI" id="CHEBI:58189"/>
        <dbReference type="EC" id="3.6.5.n1"/>
    </reaction>
</comment>
<dbReference type="NCBIfam" id="TIGR01393">
    <property type="entry name" value="lepA"/>
    <property type="match status" value="1"/>
</dbReference>
<dbReference type="EC" id="3.6.5.n1" evidence="7"/>
<organism evidence="9 10">
    <name type="scientific">Levilactobacillus namurensis DSM 19117</name>
    <dbReference type="NCBI Taxonomy" id="1423773"/>
    <lineage>
        <taxon>Bacteria</taxon>
        <taxon>Bacillati</taxon>
        <taxon>Bacillota</taxon>
        <taxon>Bacilli</taxon>
        <taxon>Lactobacillales</taxon>
        <taxon>Lactobacillaceae</taxon>
        <taxon>Levilactobacillus</taxon>
    </lineage>
</organism>
<dbReference type="GO" id="GO:0003746">
    <property type="term" value="F:translation elongation factor activity"/>
    <property type="evidence" value="ECO:0007669"/>
    <property type="project" value="UniProtKB-UniRule"/>
</dbReference>
<dbReference type="CDD" id="cd16260">
    <property type="entry name" value="EF4_III"/>
    <property type="match status" value="1"/>
</dbReference>
<dbReference type="Gene3D" id="2.40.30.10">
    <property type="entry name" value="Translation factors"/>
    <property type="match status" value="1"/>
</dbReference>
<dbReference type="InterPro" id="IPR004161">
    <property type="entry name" value="EFTu-like_2"/>
</dbReference>
<dbReference type="InterPro" id="IPR006297">
    <property type="entry name" value="EF-4"/>
</dbReference>
<dbReference type="PROSITE" id="PS51722">
    <property type="entry name" value="G_TR_2"/>
    <property type="match status" value="1"/>
</dbReference>
<dbReference type="GO" id="GO:0005525">
    <property type="term" value="F:GTP binding"/>
    <property type="evidence" value="ECO:0007669"/>
    <property type="project" value="UniProtKB-UniRule"/>
</dbReference>
<proteinExistence type="inferred from homology"/>
<dbReference type="InterPro" id="IPR009000">
    <property type="entry name" value="Transl_B-barrel_sf"/>
</dbReference>
<comment type="function">
    <text evidence="7">Required for accurate and efficient protein synthesis under certain stress conditions. May act as a fidelity factor of the translation reaction, by catalyzing a one-codon backward translocation of tRNAs on improperly translocated ribosomes. Back-translocation proceeds from a post-translocation (POST) complex to a pre-translocation (PRE) complex, thus giving elongation factor G a second chance to translocate the tRNAs correctly. Binds to ribosomes in a GTP-dependent manner.</text>
</comment>
<evidence type="ECO:0000256" key="1">
    <source>
        <dbReference type="ARBA" id="ARBA00005454"/>
    </source>
</evidence>
<dbReference type="InterPro" id="IPR035647">
    <property type="entry name" value="EFG_III/V"/>
</dbReference>
<keyword evidence="2 7" id="KW-0547">Nucleotide-binding</keyword>
<dbReference type="OrthoDB" id="2147781at2"/>
<dbReference type="PRINTS" id="PR00315">
    <property type="entry name" value="ELONGATNFCT"/>
</dbReference>
<feature type="domain" description="Tr-type G" evidence="8">
    <location>
        <begin position="4"/>
        <end position="187"/>
    </location>
</feature>
<dbReference type="STRING" id="1423773.FD30_GL001345"/>
<dbReference type="FunFam" id="3.30.70.870:FF:000004">
    <property type="entry name" value="Translation factor GUF1, mitochondrial"/>
    <property type="match status" value="1"/>
</dbReference>